<sequence length="305" mass="34523">MSLQDKFLAIQTRKETTQENFSKTQQSDEETLQLGNLILEQAEEAMHAFDCIEQEQKIQLLSIQRASADLKNLQQSIDAVTANQIQLSQTLPGIEKSFLELTSNLNEQQAELSIIAEDFAQIRESQQKMTTQSHLLNEQVQLVKQEMEQLSIEVGQKINVFSPYLAKKIHKVYTGSLNRLHDLKTAMKNKQEEIKLRVKALSLHSWTNITAIASQTIEWTKGGISSVGEMKSTLTNLGKWGYTLLAKSANLTYWVVLGIMTVLMAQSFIYHYPLMSLALGGSIAVIHIKYNLIQPIMRSLRTLIE</sequence>
<protein>
    <submittedName>
        <fullName evidence="2">Uncharacterized protein</fullName>
    </submittedName>
</protein>
<keyword evidence="1" id="KW-0812">Transmembrane</keyword>
<reference evidence="2 3" key="1">
    <citation type="journal article" date="2014" name="Mol. Biol. Evol.">
        <title>Massive expansion of Ubiquitination-related gene families within the Chlamydiae.</title>
        <authorList>
            <person name="Domman D."/>
            <person name="Collingro A."/>
            <person name="Lagkouvardos I."/>
            <person name="Gehre L."/>
            <person name="Weinmaier T."/>
            <person name="Rattei T."/>
            <person name="Subtil A."/>
            <person name="Horn M."/>
        </authorList>
    </citation>
    <scope>NUCLEOTIDE SEQUENCE [LARGE SCALE GENOMIC DNA]</scope>
    <source>
        <strain evidence="2 3">EI2</strain>
    </source>
</reference>
<organism evidence="2 3">
    <name type="scientific">Candidatus Protochlamydia amoebophila</name>
    <dbReference type="NCBI Taxonomy" id="362787"/>
    <lineage>
        <taxon>Bacteria</taxon>
        <taxon>Pseudomonadati</taxon>
        <taxon>Chlamydiota</taxon>
        <taxon>Chlamydiia</taxon>
        <taxon>Parachlamydiales</taxon>
        <taxon>Parachlamydiaceae</taxon>
        <taxon>Candidatus Protochlamydia</taxon>
    </lineage>
</organism>
<dbReference type="AlphaFoldDB" id="A0A0C1H7A1"/>
<gene>
    <name evidence="2" type="ORF">DB44_FP00020</name>
</gene>
<name>A0A0C1H7A1_9BACT</name>
<evidence type="ECO:0000313" key="3">
    <source>
        <dbReference type="Proteomes" id="UP000031465"/>
    </source>
</evidence>
<evidence type="ECO:0000256" key="1">
    <source>
        <dbReference type="SAM" id="Phobius"/>
    </source>
</evidence>
<keyword evidence="1" id="KW-0472">Membrane</keyword>
<dbReference type="PATRIC" id="fig|362787.3.peg.1984"/>
<dbReference type="EMBL" id="JSAN01000136">
    <property type="protein sequence ID" value="KIC70818.1"/>
    <property type="molecule type" value="Genomic_DNA"/>
</dbReference>
<feature type="transmembrane region" description="Helical" evidence="1">
    <location>
        <begin position="275"/>
        <end position="293"/>
    </location>
</feature>
<dbReference type="RefSeq" id="WP_039360679.1">
    <property type="nucleotide sequence ID" value="NZ_JSAN01000136.1"/>
</dbReference>
<comment type="caution">
    <text evidence="2">The sequence shown here is derived from an EMBL/GenBank/DDBJ whole genome shotgun (WGS) entry which is preliminary data.</text>
</comment>
<keyword evidence="1" id="KW-1133">Transmembrane helix</keyword>
<accession>A0A0C1H7A1</accession>
<feature type="transmembrane region" description="Helical" evidence="1">
    <location>
        <begin position="251"/>
        <end position="269"/>
    </location>
</feature>
<evidence type="ECO:0000313" key="2">
    <source>
        <dbReference type="EMBL" id="KIC70818.1"/>
    </source>
</evidence>
<dbReference type="Proteomes" id="UP000031465">
    <property type="component" value="Unassembled WGS sequence"/>
</dbReference>
<proteinExistence type="predicted"/>